<reference evidence="1 2" key="1">
    <citation type="submission" date="2019-10" db="EMBL/GenBank/DDBJ databases">
        <title>Pseudoalteromonas rubra S4059.</title>
        <authorList>
            <person name="Paulsen S."/>
            <person name="Wang X."/>
        </authorList>
    </citation>
    <scope>NUCLEOTIDE SEQUENCE [LARGE SCALE GENOMIC DNA]</scope>
    <source>
        <strain evidence="1 2">S4059</strain>
    </source>
</reference>
<proteinExistence type="predicted"/>
<evidence type="ECO:0000313" key="1">
    <source>
        <dbReference type="EMBL" id="QPB83814.1"/>
    </source>
</evidence>
<name>A0A5S3UZR9_9GAMM</name>
<dbReference type="STRING" id="43658.AT705_05435"/>
<dbReference type="AlphaFoldDB" id="A0A5S3UZR9"/>
<organism evidence="1 2">
    <name type="scientific">Pseudoalteromonas rubra</name>
    <dbReference type="NCBI Taxonomy" id="43658"/>
    <lineage>
        <taxon>Bacteria</taxon>
        <taxon>Pseudomonadati</taxon>
        <taxon>Pseudomonadota</taxon>
        <taxon>Gammaproteobacteria</taxon>
        <taxon>Alteromonadales</taxon>
        <taxon>Pseudoalteromonadaceae</taxon>
        <taxon>Pseudoalteromonas</taxon>
    </lineage>
</organism>
<dbReference type="EMBL" id="CP045429">
    <property type="protein sequence ID" value="QPB83814.1"/>
    <property type="molecule type" value="Genomic_DNA"/>
</dbReference>
<dbReference type="OrthoDB" id="6300845at2"/>
<dbReference type="RefSeq" id="WP_125561846.1">
    <property type="nucleotide sequence ID" value="NZ_CP045429.1"/>
</dbReference>
<accession>A0A5S3UZR9</accession>
<evidence type="ECO:0000313" key="2">
    <source>
        <dbReference type="Proteomes" id="UP000305729"/>
    </source>
</evidence>
<gene>
    <name evidence="1" type="ORF">CWC22_012745</name>
</gene>
<dbReference type="Proteomes" id="UP000305729">
    <property type="component" value="Chromosome 1"/>
</dbReference>
<sequence>MCPIIELVVVNDKRLLNPLICHQAHILVTYQYGGQSMSDTLLYDPILVERFKSGQQCQVLADNHGIVLV</sequence>
<protein>
    <submittedName>
        <fullName evidence="1">Uncharacterized protein</fullName>
    </submittedName>
</protein>